<name>A0AAV9ZES1_9AGAR</name>
<keyword evidence="2" id="KW-1185">Reference proteome</keyword>
<evidence type="ECO:0000313" key="1">
    <source>
        <dbReference type="EMBL" id="KAK6980795.1"/>
    </source>
</evidence>
<protein>
    <submittedName>
        <fullName evidence="1">Uncharacterized protein</fullName>
    </submittedName>
</protein>
<evidence type="ECO:0000313" key="2">
    <source>
        <dbReference type="Proteomes" id="UP001362999"/>
    </source>
</evidence>
<gene>
    <name evidence="1" type="ORF">R3P38DRAFT_2808809</name>
</gene>
<dbReference type="EMBL" id="JAWWNJ010000156">
    <property type="protein sequence ID" value="KAK6980795.1"/>
    <property type="molecule type" value="Genomic_DNA"/>
</dbReference>
<reference evidence="1 2" key="1">
    <citation type="journal article" date="2024" name="J Genomics">
        <title>Draft genome sequencing and assembly of Favolaschia claudopus CIRM-BRFM 2984 isolated from oak limbs.</title>
        <authorList>
            <person name="Navarro D."/>
            <person name="Drula E."/>
            <person name="Chaduli D."/>
            <person name="Cazenave R."/>
            <person name="Ahrendt S."/>
            <person name="Wang J."/>
            <person name="Lipzen A."/>
            <person name="Daum C."/>
            <person name="Barry K."/>
            <person name="Grigoriev I.V."/>
            <person name="Favel A."/>
            <person name="Rosso M.N."/>
            <person name="Martin F."/>
        </authorList>
    </citation>
    <scope>NUCLEOTIDE SEQUENCE [LARGE SCALE GENOMIC DNA]</scope>
    <source>
        <strain evidence="1 2">CIRM-BRFM 2984</strain>
    </source>
</reference>
<sequence>MLDLAKTPLVGGSGHSSPHYAYTTYSRNKCCSYCPQPTWAESRAELPAAAADFCTLKWDFSSLLVNLMLASAWGRMKLQMQIFNFASFGSQGNTEVYTSSGSTALGVNEICNFRLSGSTALGVKKRRTWISQVTPGMSWKHGFLFKICRITSFKRGDSKTSGHRNGYRRWSPEHFRLNGSLSIHSPPATEMEEKIKKIKSKTPTQAAFETRSRTDSSMQIFKMNNRVQLGQLSARREGDEVDNEGIGGIERRCVLVKAGNEERQMTKE</sequence>
<dbReference type="Proteomes" id="UP001362999">
    <property type="component" value="Unassembled WGS sequence"/>
</dbReference>
<dbReference type="AlphaFoldDB" id="A0AAV9ZES1"/>
<proteinExistence type="predicted"/>
<organism evidence="1 2">
    <name type="scientific">Favolaschia claudopus</name>
    <dbReference type="NCBI Taxonomy" id="2862362"/>
    <lineage>
        <taxon>Eukaryota</taxon>
        <taxon>Fungi</taxon>
        <taxon>Dikarya</taxon>
        <taxon>Basidiomycota</taxon>
        <taxon>Agaricomycotina</taxon>
        <taxon>Agaricomycetes</taxon>
        <taxon>Agaricomycetidae</taxon>
        <taxon>Agaricales</taxon>
        <taxon>Marasmiineae</taxon>
        <taxon>Mycenaceae</taxon>
        <taxon>Favolaschia</taxon>
    </lineage>
</organism>
<accession>A0AAV9ZES1</accession>
<comment type="caution">
    <text evidence="1">The sequence shown here is derived from an EMBL/GenBank/DDBJ whole genome shotgun (WGS) entry which is preliminary data.</text>
</comment>